<evidence type="ECO:0000256" key="11">
    <source>
        <dbReference type="ARBA" id="ARBA00047972"/>
    </source>
</evidence>
<dbReference type="PANTHER" id="PTHR16138">
    <property type="entry name" value="MYCOPHENOLIC ACID ACYL-GLUCURONIDE ESTERASE, MITOCHONDRIAL"/>
    <property type="match status" value="1"/>
</dbReference>
<dbReference type="SUPFAM" id="SSF53474">
    <property type="entry name" value="alpha/beta-Hydrolases"/>
    <property type="match status" value="1"/>
</dbReference>
<evidence type="ECO:0000313" key="13">
    <source>
        <dbReference type="EMBL" id="TDP85002.1"/>
    </source>
</evidence>
<evidence type="ECO:0000256" key="7">
    <source>
        <dbReference type="ARBA" id="ARBA00042645"/>
    </source>
</evidence>
<dbReference type="EMBL" id="SNXY01000007">
    <property type="protein sequence ID" value="TDP85002.1"/>
    <property type="molecule type" value="Genomic_DNA"/>
</dbReference>
<evidence type="ECO:0000259" key="12">
    <source>
        <dbReference type="Pfam" id="PF12697"/>
    </source>
</evidence>
<comment type="caution">
    <text evidence="13">The sequence shown here is derived from an EMBL/GenBank/DDBJ whole genome shotgun (WGS) entry which is preliminary data.</text>
</comment>
<reference evidence="13 14" key="1">
    <citation type="submission" date="2019-03" db="EMBL/GenBank/DDBJ databases">
        <title>Genomic Encyclopedia of Type Strains, Phase IV (KMG-IV): sequencing the most valuable type-strain genomes for metagenomic binning, comparative biology and taxonomic classification.</title>
        <authorList>
            <person name="Goeker M."/>
        </authorList>
    </citation>
    <scope>NUCLEOTIDE SEQUENCE [LARGE SCALE GENOMIC DNA]</scope>
    <source>
        <strain evidence="13 14">DSM 102969</strain>
    </source>
</reference>
<evidence type="ECO:0000313" key="14">
    <source>
        <dbReference type="Proteomes" id="UP000294547"/>
    </source>
</evidence>
<keyword evidence="3" id="KW-0809">Transit peptide</keyword>
<comment type="function">
    <text evidence="9">Acts as an acyl-protein thioesterase that hydrolyzes fatty acids from acylated residues in proteins. Regulates the mitochondrial S-depalmitoylation of the nucleophilic active site residue of peroxiredoxin-5/PRDX5, a key antioxidant protein, therefore modulating mitochondrial antioxidant ability. Also catalyzes the deglucuronidation of mycophenolic acid acyl-glucuronide, an active metabolite of the immunosuppressant drug mycophenolate.</text>
</comment>
<comment type="catalytic activity">
    <reaction evidence="11">
        <text>mycophenolic acid O-acyl-beta-D-glucuronide + H2O = mycophenolate + D-glucuronate + H(+)</text>
        <dbReference type="Rhea" id="RHEA:34179"/>
        <dbReference type="ChEBI" id="CHEBI:15377"/>
        <dbReference type="ChEBI" id="CHEBI:15378"/>
        <dbReference type="ChEBI" id="CHEBI:58720"/>
        <dbReference type="ChEBI" id="CHEBI:62932"/>
        <dbReference type="ChEBI" id="CHEBI:66982"/>
        <dbReference type="EC" id="3.1.1.93"/>
    </reaction>
    <physiologicalReaction direction="left-to-right" evidence="11">
        <dbReference type="Rhea" id="RHEA:34180"/>
    </physiologicalReaction>
</comment>
<evidence type="ECO:0000256" key="10">
    <source>
        <dbReference type="ARBA" id="ARBA00047409"/>
    </source>
</evidence>
<accession>A0A4R6RFJ3</accession>
<proteinExistence type="predicted"/>
<keyword evidence="14" id="KW-1185">Reference proteome</keyword>
<dbReference type="Gene3D" id="3.40.50.1820">
    <property type="entry name" value="alpha/beta hydrolase"/>
    <property type="match status" value="1"/>
</dbReference>
<comment type="catalytic activity">
    <reaction evidence="10">
        <text>S-hexadecanoyl-L-cysteinyl-[protein] + H2O = L-cysteinyl-[protein] + hexadecanoate + H(+)</text>
        <dbReference type="Rhea" id="RHEA:19233"/>
        <dbReference type="Rhea" id="RHEA-COMP:10131"/>
        <dbReference type="Rhea" id="RHEA-COMP:11032"/>
        <dbReference type="ChEBI" id="CHEBI:7896"/>
        <dbReference type="ChEBI" id="CHEBI:15377"/>
        <dbReference type="ChEBI" id="CHEBI:15378"/>
        <dbReference type="ChEBI" id="CHEBI:29950"/>
        <dbReference type="ChEBI" id="CHEBI:74151"/>
        <dbReference type="EC" id="3.1.2.22"/>
    </reaction>
    <physiologicalReaction direction="left-to-right" evidence="10">
        <dbReference type="Rhea" id="RHEA:19234"/>
    </physiologicalReaction>
</comment>
<dbReference type="Pfam" id="PF12697">
    <property type="entry name" value="Abhydrolase_6"/>
    <property type="match status" value="1"/>
</dbReference>
<protein>
    <recommendedName>
        <fullName evidence="5">Palmitoyl-protein thioesterase ABHD10, mitochondrial</fullName>
        <ecNumber evidence="4">3.1.1.93</ecNumber>
        <ecNumber evidence="1">3.1.2.22</ecNumber>
    </recommendedName>
    <alternativeName>
        <fullName evidence="7">Acyl-protein thioesterase ABHD10</fullName>
    </alternativeName>
    <alternativeName>
        <fullName evidence="8">Alpha/beta hydrolase domain-containing protein 10</fullName>
    </alternativeName>
    <alternativeName>
        <fullName evidence="6">Mycophenolic acid acyl-glucuronide esterase, mitochondrial</fullName>
    </alternativeName>
</protein>
<feature type="domain" description="AB hydrolase-1" evidence="12">
    <location>
        <begin position="46"/>
        <end position="245"/>
    </location>
</feature>
<dbReference type="RefSeq" id="WP_245515711.1">
    <property type="nucleotide sequence ID" value="NZ_BSPM01000004.1"/>
</dbReference>
<evidence type="ECO:0000256" key="4">
    <source>
        <dbReference type="ARBA" id="ARBA00039132"/>
    </source>
</evidence>
<dbReference type="GO" id="GO:0008474">
    <property type="term" value="F:palmitoyl-(protein) hydrolase activity"/>
    <property type="evidence" value="ECO:0007669"/>
    <property type="project" value="UniProtKB-EC"/>
</dbReference>
<organism evidence="13 14">
    <name type="scientific">Oharaeibacter diazotrophicus</name>
    <dbReference type="NCBI Taxonomy" id="1920512"/>
    <lineage>
        <taxon>Bacteria</taxon>
        <taxon>Pseudomonadati</taxon>
        <taxon>Pseudomonadota</taxon>
        <taxon>Alphaproteobacteria</taxon>
        <taxon>Hyphomicrobiales</taxon>
        <taxon>Pleomorphomonadaceae</taxon>
        <taxon>Oharaeibacter</taxon>
    </lineage>
</organism>
<dbReference type="Proteomes" id="UP000294547">
    <property type="component" value="Unassembled WGS sequence"/>
</dbReference>
<evidence type="ECO:0000256" key="1">
    <source>
        <dbReference type="ARBA" id="ARBA00012423"/>
    </source>
</evidence>
<evidence type="ECO:0000256" key="3">
    <source>
        <dbReference type="ARBA" id="ARBA00022946"/>
    </source>
</evidence>
<evidence type="ECO:0000256" key="2">
    <source>
        <dbReference type="ARBA" id="ARBA00022801"/>
    </source>
</evidence>
<dbReference type="EC" id="3.1.1.93" evidence="4"/>
<dbReference type="InterPro" id="IPR052382">
    <property type="entry name" value="ABHD10_acyl-thioesterase"/>
</dbReference>
<dbReference type="InterPro" id="IPR029058">
    <property type="entry name" value="AB_hydrolase_fold"/>
</dbReference>
<dbReference type="EC" id="3.1.2.22" evidence="1"/>
<evidence type="ECO:0000256" key="8">
    <source>
        <dbReference type="ARBA" id="ARBA00042704"/>
    </source>
</evidence>
<keyword evidence="2" id="KW-0378">Hydrolase</keyword>
<dbReference type="GO" id="GO:0102390">
    <property type="term" value="F:mycophenolic acid acyl-glucuronide esterase activity"/>
    <property type="evidence" value="ECO:0007669"/>
    <property type="project" value="UniProtKB-EC"/>
</dbReference>
<sequence length="255" mass="26912">MTSIRHTVEVGDDRRSIAVLADAGAAPGVLWLGGFRSEMTGSKAEAVAAAGRAAGRAVVRFDYSGHGASGGCFVDGTIGRWLAEATAVFDRFTDGPTILVGSSMGGWIALLLARALAARGALDRVRGLVLVAPAPDFTEALMLPAFPPAMRAALERDGRVTLPSAYSDDPTVITRNFLEEARDHLLLGAPIAIGRPVHVLQGMRDPDVPWRHALALVEALGHDDVVLTLVKDGDHRLSRPEDVARLLAAIDEMAA</sequence>
<evidence type="ECO:0000256" key="5">
    <source>
        <dbReference type="ARBA" id="ARBA00039314"/>
    </source>
</evidence>
<gene>
    <name evidence="13" type="ORF">EDD54_1847</name>
</gene>
<evidence type="ECO:0000256" key="6">
    <source>
        <dbReference type="ARBA" id="ARBA00041520"/>
    </source>
</evidence>
<dbReference type="InterPro" id="IPR000073">
    <property type="entry name" value="AB_hydrolase_1"/>
</dbReference>
<name>A0A4R6RFJ3_9HYPH</name>
<dbReference type="PANTHER" id="PTHR16138:SF7">
    <property type="entry name" value="PALMITOYL-PROTEIN THIOESTERASE ABHD10, MITOCHONDRIAL"/>
    <property type="match status" value="1"/>
</dbReference>
<dbReference type="AlphaFoldDB" id="A0A4R6RFJ3"/>
<evidence type="ECO:0000256" key="9">
    <source>
        <dbReference type="ARBA" id="ARBA00046047"/>
    </source>
</evidence>